<organism evidence="2 3">
    <name type="scientific">Pseudobythopirellula maris</name>
    <dbReference type="NCBI Taxonomy" id="2527991"/>
    <lineage>
        <taxon>Bacteria</taxon>
        <taxon>Pseudomonadati</taxon>
        <taxon>Planctomycetota</taxon>
        <taxon>Planctomycetia</taxon>
        <taxon>Pirellulales</taxon>
        <taxon>Lacipirellulaceae</taxon>
        <taxon>Pseudobythopirellula</taxon>
    </lineage>
</organism>
<proteinExistence type="predicted"/>
<gene>
    <name evidence="2" type="ORF">Mal64_29890</name>
</gene>
<name>A0A5C5ZJS1_9BACT</name>
<feature type="region of interest" description="Disordered" evidence="1">
    <location>
        <begin position="107"/>
        <end position="159"/>
    </location>
</feature>
<evidence type="ECO:0000256" key="1">
    <source>
        <dbReference type="SAM" id="MobiDB-lite"/>
    </source>
</evidence>
<dbReference type="AlphaFoldDB" id="A0A5C5ZJS1"/>
<keyword evidence="3" id="KW-1185">Reference proteome</keyword>
<reference evidence="2 3" key="1">
    <citation type="submission" date="2019-02" db="EMBL/GenBank/DDBJ databases">
        <title>Deep-cultivation of Planctomycetes and their phenomic and genomic characterization uncovers novel biology.</title>
        <authorList>
            <person name="Wiegand S."/>
            <person name="Jogler M."/>
            <person name="Boedeker C."/>
            <person name="Pinto D."/>
            <person name="Vollmers J."/>
            <person name="Rivas-Marin E."/>
            <person name="Kohn T."/>
            <person name="Peeters S.H."/>
            <person name="Heuer A."/>
            <person name="Rast P."/>
            <person name="Oberbeckmann S."/>
            <person name="Bunk B."/>
            <person name="Jeske O."/>
            <person name="Meyerdierks A."/>
            <person name="Storesund J.E."/>
            <person name="Kallscheuer N."/>
            <person name="Luecker S."/>
            <person name="Lage O.M."/>
            <person name="Pohl T."/>
            <person name="Merkel B.J."/>
            <person name="Hornburger P."/>
            <person name="Mueller R.-W."/>
            <person name="Bruemmer F."/>
            <person name="Labrenz M."/>
            <person name="Spormann A.M."/>
            <person name="Op Den Camp H."/>
            <person name="Overmann J."/>
            <person name="Amann R."/>
            <person name="Jetten M.S.M."/>
            <person name="Mascher T."/>
            <person name="Medema M.H."/>
            <person name="Devos D.P."/>
            <person name="Kaster A.-K."/>
            <person name="Ovreas L."/>
            <person name="Rohde M."/>
            <person name="Galperin M.Y."/>
            <person name="Jogler C."/>
        </authorList>
    </citation>
    <scope>NUCLEOTIDE SEQUENCE [LARGE SCALE GENOMIC DNA]</scope>
    <source>
        <strain evidence="2 3">Mal64</strain>
    </source>
</reference>
<comment type="caution">
    <text evidence="2">The sequence shown here is derived from an EMBL/GenBank/DDBJ whole genome shotgun (WGS) entry which is preliminary data.</text>
</comment>
<evidence type="ECO:0000313" key="3">
    <source>
        <dbReference type="Proteomes" id="UP000315440"/>
    </source>
</evidence>
<feature type="compositionally biased region" description="Low complexity" evidence="1">
    <location>
        <begin position="236"/>
        <end position="247"/>
    </location>
</feature>
<protein>
    <submittedName>
        <fullName evidence="2">Uncharacterized protein</fullName>
    </submittedName>
</protein>
<dbReference type="Proteomes" id="UP000315440">
    <property type="component" value="Unassembled WGS sequence"/>
</dbReference>
<evidence type="ECO:0000313" key="2">
    <source>
        <dbReference type="EMBL" id="TWT87450.1"/>
    </source>
</evidence>
<dbReference type="EMBL" id="SJPQ01000003">
    <property type="protein sequence ID" value="TWT87450.1"/>
    <property type="molecule type" value="Genomic_DNA"/>
</dbReference>
<accession>A0A5C5ZJS1</accession>
<feature type="compositionally biased region" description="Acidic residues" evidence="1">
    <location>
        <begin position="248"/>
        <end position="258"/>
    </location>
</feature>
<feature type="compositionally biased region" description="Basic and acidic residues" evidence="1">
    <location>
        <begin position="171"/>
        <end position="181"/>
    </location>
</feature>
<feature type="region of interest" description="Disordered" evidence="1">
    <location>
        <begin position="171"/>
        <end position="272"/>
    </location>
</feature>
<sequence>MLTCCCTALAACGANESQADDAIGPLLGGGGVQVDRILSRADIRDLRLEAPAPRVALRPGATRSPVSSYPETLDELHAPLALREPVGGPSAKGAGKLSEAFNVPRLAAPPITPIGEDDLDTSFESAEPITEPSPSAGPVLSDASEPAPLSPPKNLKPLGDAVAIDDKAIATDTDTKAKTPADESSADTATDSPVLAKRPTSKGPRALKPKAESQESEPVTARPEATPSEKAEPKAAEPAAKPQAEPQAEPDTEIDEQEPVAAAPVEPPKPLSRNLMRLKPRLRTVLSYYYRQPLNSIEHDPWEVMHGMLAYELHSRVLDNGPNGDPITAIGYLCYNKPCKRLQMMRVSPEGELDVRVGVGMQGHKGQLLAMLAQCNVSPDYPIRVDGQEFTIHDLIRAEQKTCYTKTELTFKLIGLMHYLDSDARWVNDQGEAWDMPRLVREEREQPIRGAACGGTHRLGGLSLAIQHRLGRGEPIDGEYAAADKFIKEYQNYAYRLQNQDGSMSTEWFRGPGAEEDIDRRIRTTGHTLEWLIYSHSDEELRDYRIYRTVSYLTNLMATNADHDWHKGSIAHALHALVMYDKRVFQPFDVAPDGLAESLPPQPGASLYRNYSMYRGVMRNSPSKPSGFFGLFGTSQKPSSSSRR</sequence>